<evidence type="ECO:0000313" key="3">
    <source>
        <dbReference type="Proteomes" id="UP000233551"/>
    </source>
</evidence>
<accession>A0A2I0K0K2</accession>
<evidence type="ECO:0000256" key="1">
    <source>
        <dbReference type="SAM" id="MobiDB-lite"/>
    </source>
</evidence>
<dbReference type="Proteomes" id="UP000233551">
    <property type="component" value="Unassembled WGS sequence"/>
</dbReference>
<feature type="compositionally biased region" description="Basic and acidic residues" evidence="1">
    <location>
        <begin position="35"/>
        <end position="83"/>
    </location>
</feature>
<dbReference type="EMBL" id="PGOL01000988">
    <property type="protein sequence ID" value="PKI62088.1"/>
    <property type="molecule type" value="Genomic_DNA"/>
</dbReference>
<reference evidence="2 3" key="1">
    <citation type="submission" date="2017-11" db="EMBL/GenBank/DDBJ databases">
        <title>De-novo sequencing of pomegranate (Punica granatum L.) genome.</title>
        <authorList>
            <person name="Akparov Z."/>
            <person name="Amiraslanov A."/>
            <person name="Hajiyeva S."/>
            <person name="Abbasov M."/>
            <person name="Kaur K."/>
            <person name="Hamwieh A."/>
            <person name="Solovyev V."/>
            <person name="Salamov A."/>
            <person name="Braich B."/>
            <person name="Kosarev P."/>
            <person name="Mahmoud A."/>
            <person name="Hajiyev E."/>
            <person name="Babayeva S."/>
            <person name="Izzatullayeva V."/>
            <person name="Mammadov A."/>
            <person name="Mammadov A."/>
            <person name="Sharifova S."/>
            <person name="Ojaghi J."/>
            <person name="Eynullazada K."/>
            <person name="Bayramov B."/>
            <person name="Abdulazimova A."/>
            <person name="Shahmuradov I."/>
        </authorList>
    </citation>
    <scope>NUCLEOTIDE SEQUENCE [LARGE SCALE GENOMIC DNA]</scope>
    <source>
        <strain evidence="3">cv. AG2017</strain>
        <tissue evidence="2">Leaf</tissue>
    </source>
</reference>
<sequence>MSKGPHCQRSKAATFQANLLELSASVGRRQTTVEGCREEPEQRPAADKRQRTARRGGVERDRGWRPEGRATEEGPGRTEEQRTCRGVAASMSAPESERKRTDSCLRRNAEP</sequence>
<name>A0A2I0K0K2_PUNGR</name>
<feature type="region of interest" description="Disordered" evidence="1">
    <location>
        <begin position="23"/>
        <end position="111"/>
    </location>
</feature>
<comment type="caution">
    <text evidence="2">The sequence shown here is derived from an EMBL/GenBank/DDBJ whole genome shotgun (WGS) entry which is preliminary data.</text>
</comment>
<keyword evidence="3" id="KW-1185">Reference proteome</keyword>
<organism evidence="2 3">
    <name type="scientific">Punica granatum</name>
    <name type="common">Pomegranate</name>
    <dbReference type="NCBI Taxonomy" id="22663"/>
    <lineage>
        <taxon>Eukaryota</taxon>
        <taxon>Viridiplantae</taxon>
        <taxon>Streptophyta</taxon>
        <taxon>Embryophyta</taxon>
        <taxon>Tracheophyta</taxon>
        <taxon>Spermatophyta</taxon>
        <taxon>Magnoliopsida</taxon>
        <taxon>eudicotyledons</taxon>
        <taxon>Gunneridae</taxon>
        <taxon>Pentapetalae</taxon>
        <taxon>rosids</taxon>
        <taxon>malvids</taxon>
        <taxon>Myrtales</taxon>
        <taxon>Lythraceae</taxon>
        <taxon>Punica</taxon>
    </lineage>
</organism>
<gene>
    <name evidence="2" type="ORF">CRG98_017461</name>
</gene>
<proteinExistence type="predicted"/>
<feature type="compositionally biased region" description="Basic and acidic residues" evidence="1">
    <location>
        <begin position="95"/>
        <end position="111"/>
    </location>
</feature>
<protein>
    <submittedName>
        <fullName evidence="2">Uncharacterized protein</fullName>
    </submittedName>
</protein>
<dbReference type="AlphaFoldDB" id="A0A2I0K0K2"/>
<evidence type="ECO:0000313" key="2">
    <source>
        <dbReference type="EMBL" id="PKI62088.1"/>
    </source>
</evidence>